<protein>
    <recommendedName>
        <fullName evidence="5">Acetyltransferase</fullName>
        <ecNumber evidence="5">2.3.1.-</ecNumber>
    </recommendedName>
</protein>
<keyword evidence="2 5" id="KW-0808">Transferase</keyword>
<accession>A0A846JIY4</accession>
<dbReference type="Proteomes" id="UP000480039">
    <property type="component" value="Unassembled WGS sequence"/>
</dbReference>
<dbReference type="PROSITE" id="PS00101">
    <property type="entry name" value="HEXAPEP_TRANSFERASES"/>
    <property type="match status" value="1"/>
</dbReference>
<evidence type="ECO:0000256" key="3">
    <source>
        <dbReference type="ARBA" id="ARBA00022737"/>
    </source>
</evidence>
<dbReference type="CDD" id="cd03357">
    <property type="entry name" value="LbH_MAT_GAT"/>
    <property type="match status" value="1"/>
</dbReference>
<dbReference type="FunFam" id="2.160.10.10:FF:000008">
    <property type="entry name" value="Maltose O-acetyltransferase"/>
    <property type="match status" value="1"/>
</dbReference>
<dbReference type="SUPFAM" id="SSF51161">
    <property type="entry name" value="Trimeric LpxA-like enzymes"/>
    <property type="match status" value="1"/>
</dbReference>
<dbReference type="InterPro" id="IPR001451">
    <property type="entry name" value="Hexapep"/>
</dbReference>
<evidence type="ECO:0000256" key="4">
    <source>
        <dbReference type="ARBA" id="ARBA00023315"/>
    </source>
</evidence>
<dbReference type="Pfam" id="PF12464">
    <property type="entry name" value="Mac"/>
    <property type="match status" value="1"/>
</dbReference>
<evidence type="ECO:0000256" key="1">
    <source>
        <dbReference type="ARBA" id="ARBA00007274"/>
    </source>
</evidence>
<reference evidence="7 8" key="1">
    <citation type="submission" date="2019-04" db="EMBL/GenBank/DDBJ databases">
        <title>Genome sequencing of Clostridium botulinum Groups I-IV and Clostridium butyricum.</title>
        <authorList>
            <person name="Brunt J."/>
            <person name="Van Vliet A.H.M."/>
            <person name="Stringer S.C."/>
            <person name="Carter A.T."/>
            <person name="Peck M.W."/>
        </authorList>
    </citation>
    <scope>NUCLEOTIDE SEQUENCE [LARGE SCALE GENOMIC DNA]</scope>
    <source>
        <strain evidence="7 8">Colworth BL30</strain>
    </source>
</reference>
<dbReference type="PANTHER" id="PTHR43017:SF1">
    <property type="entry name" value="ACETYLTRANSFERASE YJL218W-RELATED"/>
    <property type="match status" value="1"/>
</dbReference>
<dbReference type="GO" id="GO:0008870">
    <property type="term" value="F:galactoside O-acetyltransferase activity"/>
    <property type="evidence" value="ECO:0007669"/>
    <property type="project" value="TreeGrafter"/>
</dbReference>
<evidence type="ECO:0000313" key="8">
    <source>
        <dbReference type="Proteomes" id="UP000480039"/>
    </source>
</evidence>
<evidence type="ECO:0000313" key="7">
    <source>
        <dbReference type="EMBL" id="NFJ09895.1"/>
    </source>
</evidence>
<organism evidence="7 8">
    <name type="scientific">Clostridium botulinum</name>
    <dbReference type="NCBI Taxonomy" id="1491"/>
    <lineage>
        <taxon>Bacteria</taxon>
        <taxon>Bacillati</taxon>
        <taxon>Bacillota</taxon>
        <taxon>Clostridia</taxon>
        <taxon>Eubacteriales</taxon>
        <taxon>Clostridiaceae</taxon>
        <taxon>Clostridium</taxon>
    </lineage>
</organism>
<proteinExistence type="inferred from homology"/>
<evidence type="ECO:0000259" key="6">
    <source>
        <dbReference type="SMART" id="SM01266"/>
    </source>
</evidence>
<dbReference type="InterPro" id="IPR011004">
    <property type="entry name" value="Trimer_LpxA-like_sf"/>
</dbReference>
<gene>
    <name evidence="7" type="ORF">FC871_15720</name>
</gene>
<keyword evidence="3" id="KW-0677">Repeat</keyword>
<dbReference type="InterPro" id="IPR018357">
    <property type="entry name" value="Hexapep_transf_CS"/>
</dbReference>
<evidence type="ECO:0000256" key="2">
    <source>
        <dbReference type="ARBA" id="ARBA00022679"/>
    </source>
</evidence>
<comment type="caution">
    <text evidence="7">The sequence shown here is derived from an EMBL/GenBank/DDBJ whole genome shotgun (WGS) entry which is preliminary data.</text>
</comment>
<dbReference type="InterPro" id="IPR024688">
    <property type="entry name" value="Mac_dom"/>
</dbReference>
<dbReference type="EC" id="2.3.1.-" evidence="5"/>
<name>A0A846JIY4_CLOBO</name>
<evidence type="ECO:0000256" key="5">
    <source>
        <dbReference type="RuleBase" id="RU367021"/>
    </source>
</evidence>
<dbReference type="SMART" id="SM01266">
    <property type="entry name" value="Mac"/>
    <property type="match status" value="1"/>
</dbReference>
<comment type="similarity">
    <text evidence="1 5">Belongs to the transferase hexapeptide repeat family.</text>
</comment>
<dbReference type="InterPro" id="IPR039369">
    <property type="entry name" value="LacA-like"/>
</dbReference>
<dbReference type="Pfam" id="PF00132">
    <property type="entry name" value="Hexapep"/>
    <property type="match status" value="1"/>
</dbReference>
<dbReference type="Gene3D" id="2.160.10.10">
    <property type="entry name" value="Hexapeptide repeat proteins"/>
    <property type="match status" value="1"/>
</dbReference>
<dbReference type="AlphaFoldDB" id="A0A846JIY4"/>
<keyword evidence="4 5" id="KW-0012">Acyltransferase</keyword>
<sequence length="184" mass="20178">MKKKTEKEKMLSGELYCAMDEELVKEHIRAQHLLAEFNNSLGEDKSELLKSLFGKVRDNFCIKPTFRCDYGSNIYLGENFFANYDCIILDVCKVTIGDNCMLAPRVCIYTATHPLDAETRISGLEYGKPVVIGDNVWIGGNSVIVPGVTIGNNVVVAAGSIVVNDIPDNVVVGGNPAKIIKHLT</sequence>
<dbReference type="EMBL" id="SWQE01000009">
    <property type="protein sequence ID" value="NFJ09895.1"/>
    <property type="molecule type" value="Genomic_DNA"/>
</dbReference>
<dbReference type="PANTHER" id="PTHR43017">
    <property type="entry name" value="GALACTOSIDE O-ACETYLTRANSFERASE"/>
    <property type="match status" value="1"/>
</dbReference>
<feature type="domain" description="Maltose/galactoside acetyltransferase" evidence="6">
    <location>
        <begin position="7"/>
        <end position="58"/>
    </location>
</feature>